<sequence length="292" mass="30794">MPTPAAEVDVDVPLVRSLLRDQHPDLAGLSLEVVANGWDNVVLRLGDDLAVRVPRRQLAARLVEHEQRWLPDIAARVGSVVPVPAPVRTGRPALGYPWSWSIVPWLPGTPIGARAAGVPVAEALAAFVGLLHVAAPAGAPANPFRAVPLASRSDAVLARLDGHDVHRAGELAALWRAAAAAPTHAGPPVWVHGDLHPFNLLVDSSSAGVDHLSAVVDFGDVTAGDPAVDLATAWLTFDQPGRRAFRARVAASDATWQRARGWVVALASALATADEHAFRSVARRSIDAVLDD</sequence>
<dbReference type="InterPro" id="IPR051678">
    <property type="entry name" value="AGP_Transferase"/>
</dbReference>
<evidence type="ECO:0000313" key="3">
    <source>
        <dbReference type="Proteomes" id="UP000709437"/>
    </source>
</evidence>
<evidence type="ECO:0000313" key="2">
    <source>
        <dbReference type="EMBL" id="MBT1541863.1"/>
    </source>
</evidence>
<proteinExistence type="predicted"/>
<dbReference type="Gene3D" id="3.90.1200.10">
    <property type="match status" value="1"/>
</dbReference>
<gene>
    <name evidence="2" type="ORF">KK103_08830</name>
</gene>
<reference evidence="2" key="1">
    <citation type="submission" date="2021-05" db="EMBL/GenBank/DDBJ databases">
        <title>Whole genome sequence of Curtobacterium flaccumfaciens pv. flaccumfaciens strain CFBP 3417.</title>
        <authorList>
            <person name="Osdaghi E."/>
            <person name="Taghouti G."/>
            <person name="Portier P."/>
            <person name="Fazliarab A."/>
            <person name="Taghavi S.M."/>
            <person name="Briand M."/>
            <person name="Le-Saux M."/>
            <person name="Jacques M.-A."/>
        </authorList>
    </citation>
    <scope>NUCLEOTIDE SEQUENCE</scope>
    <source>
        <strain evidence="2">CFBP 3417</strain>
    </source>
</reference>
<protein>
    <submittedName>
        <fullName evidence="2">Aminoglycoside phosphotransferase family protein</fullName>
    </submittedName>
</protein>
<comment type="caution">
    <text evidence="2">The sequence shown here is derived from an EMBL/GenBank/DDBJ whole genome shotgun (WGS) entry which is preliminary data.</text>
</comment>
<dbReference type="RefSeq" id="WP_214563028.1">
    <property type="nucleotide sequence ID" value="NZ_JAHEWX010000009.1"/>
</dbReference>
<feature type="domain" description="Aminoglycoside phosphotransferase" evidence="1">
    <location>
        <begin position="31"/>
        <end position="262"/>
    </location>
</feature>
<name>A0A9Q2W6L7_9MICO</name>
<dbReference type="PANTHER" id="PTHR21310">
    <property type="entry name" value="AMINOGLYCOSIDE PHOSPHOTRANSFERASE-RELATED-RELATED"/>
    <property type="match status" value="1"/>
</dbReference>
<organism evidence="2 3">
    <name type="scientific">Curtobacterium flaccumfaciens pv. flaccumfaciens</name>
    <dbReference type="NCBI Taxonomy" id="138532"/>
    <lineage>
        <taxon>Bacteria</taxon>
        <taxon>Bacillati</taxon>
        <taxon>Actinomycetota</taxon>
        <taxon>Actinomycetes</taxon>
        <taxon>Micrococcales</taxon>
        <taxon>Microbacteriaceae</taxon>
        <taxon>Curtobacterium</taxon>
    </lineage>
</organism>
<dbReference type="SUPFAM" id="SSF56112">
    <property type="entry name" value="Protein kinase-like (PK-like)"/>
    <property type="match status" value="1"/>
</dbReference>
<dbReference type="InterPro" id="IPR002575">
    <property type="entry name" value="Aminoglycoside_PTrfase"/>
</dbReference>
<dbReference type="Gene3D" id="3.30.200.20">
    <property type="entry name" value="Phosphorylase Kinase, domain 1"/>
    <property type="match status" value="1"/>
</dbReference>
<accession>A0A9Q2W6L7</accession>
<dbReference type="PANTHER" id="PTHR21310:SF42">
    <property type="entry name" value="BIFUNCTIONAL AAC_APH"/>
    <property type="match status" value="1"/>
</dbReference>
<dbReference type="InterPro" id="IPR011009">
    <property type="entry name" value="Kinase-like_dom_sf"/>
</dbReference>
<evidence type="ECO:0000259" key="1">
    <source>
        <dbReference type="Pfam" id="PF01636"/>
    </source>
</evidence>
<dbReference type="CDD" id="cd05155">
    <property type="entry name" value="APH_ChoK_like_1"/>
    <property type="match status" value="1"/>
</dbReference>
<dbReference type="EMBL" id="JAHEWX010000009">
    <property type="protein sequence ID" value="MBT1541863.1"/>
    <property type="molecule type" value="Genomic_DNA"/>
</dbReference>
<dbReference type="AlphaFoldDB" id="A0A9Q2W6L7"/>
<dbReference type="Proteomes" id="UP000709437">
    <property type="component" value="Unassembled WGS sequence"/>
</dbReference>
<dbReference type="Pfam" id="PF01636">
    <property type="entry name" value="APH"/>
    <property type="match status" value="1"/>
</dbReference>